<evidence type="ECO:0000313" key="1">
    <source>
        <dbReference type="EMBL" id="MDT0327015.1"/>
    </source>
</evidence>
<dbReference type="RefSeq" id="WP_311509805.1">
    <property type="nucleotide sequence ID" value="NZ_JAVREP010000001.1"/>
</dbReference>
<sequence length="90" mass="9325">MHDSESRPRGGVVSAHLLLAGRGIPVVEVRAPRRANTARPACRPRRAGVGVLVDRDGAGEGLPALLARTLEMPLVPLSTVLGATRGEGEG</sequence>
<dbReference type="Proteomes" id="UP001183390">
    <property type="component" value="Unassembled WGS sequence"/>
</dbReference>
<organism evidence="1 2">
    <name type="scientific">Nocardiopsis lambiniae</name>
    <dbReference type="NCBI Taxonomy" id="3075539"/>
    <lineage>
        <taxon>Bacteria</taxon>
        <taxon>Bacillati</taxon>
        <taxon>Actinomycetota</taxon>
        <taxon>Actinomycetes</taxon>
        <taxon>Streptosporangiales</taxon>
        <taxon>Nocardiopsidaceae</taxon>
        <taxon>Nocardiopsis</taxon>
    </lineage>
</organism>
<accession>A0ABU2M2Y9</accession>
<evidence type="ECO:0000313" key="2">
    <source>
        <dbReference type="Proteomes" id="UP001183390"/>
    </source>
</evidence>
<reference evidence="2" key="1">
    <citation type="submission" date="2023-07" db="EMBL/GenBank/DDBJ databases">
        <title>30 novel species of actinomycetes from the DSMZ collection.</title>
        <authorList>
            <person name="Nouioui I."/>
        </authorList>
    </citation>
    <scope>NUCLEOTIDE SEQUENCE [LARGE SCALE GENOMIC DNA]</scope>
    <source>
        <strain evidence="2">DSM 44743</strain>
    </source>
</reference>
<proteinExistence type="predicted"/>
<comment type="caution">
    <text evidence="1">The sequence shown here is derived from an EMBL/GenBank/DDBJ whole genome shotgun (WGS) entry which is preliminary data.</text>
</comment>
<gene>
    <name evidence="1" type="ORF">RM479_01170</name>
</gene>
<keyword evidence="2" id="KW-1185">Reference proteome</keyword>
<protein>
    <submittedName>
        <fullName evidence="1">Uncharacterized protein</fullName>
    </submittedName>
</protein>
<dbReference type="EMBL" id="JAVREP010000001">
    <property type="protein sequence ID" value="MDT0327015.1"/>
    <property type="molecule type" value="Genomic_DNA"/>
</dbReference>
<name>A0ABU2M2Y9_9ACTN</name>